<name>A0ABD3FX54_9STRA</name>
<comment type="caution">
    <text evidence="3">The sequence shown here is derived from an EMBL/GenBank/DDBJ whole genome shotgun (WGS) entry which is preliminary data.</text>
</comment>
<evidence type="ECO:0000256" key="1">
    <source>
        <dbReference type="SAM" id="MobiDB-lite"/>
    </source>
</evidence>
<feature type="transmembrane region" description="Helical" evidence="2">
    <location>
        <begin position="101"/>
        <end position="123"/>
    </location>
</feature>
<proteinExistence type="predicted"/>
<evidence type="ECO:0000313" key="3">
    <source>
        <dbReference type="EMBL" id="KAL3670256.1"/>
    </source>
</evidence>
<keyword evidence="4" id="KW-1185">Reference proteome</keyword>
<organism evidence="3 4">
    <name type="scientific">Phytophthora oleae</name>
    <dbReference type="NCBI Taxonomy" id="2107226"/>
    <lineage>
        <taxon>Eukaryota</taxon>
        <taxon>Sar</taxon>
        <taxon>Stramenopiles</taxon>
        <taxon>Oomycota</taxon>
        <taxon>Peronosporomycetes</taxon>
        <taxon>Peronosporales</taxon>
        <taxon>Peronosporaceae</taxon>
        <taxon>Phytophthora</taxon>
    </lineage>
</organism>
<evidence type="ECO:0000256" key="2">
    <source>
        <dbReference type="SAM" id="Phobius"/>
    </source>
</evidence>
<feature type="region of interest" description="Disordered" evidence="1">
    <location>
        <begin position="73"/>
        <end position="94"/>
    </location>
</feature>
<keyword evidence="2" id="KW-0472">Membrane</keyword>
<gene>
    <name evidence="3" type="ORF">V7S43_004569</name>
</gene>
<dbReference type="EMBL" id="JBIMZQ010000007">
    <property type="protein sequence ID" value="KAL3670256.1"/>
    <property type="molecule type" value="Genomic_DNA"/>
</dbReference>
<keyword evidence="2" id="KW-0812">Transmembrane</keyword>
<protein>
    <submittedName>
        <fullName evidence="3">Uncharacterized protein</fullName>
    </submittedName>
</protein>
<feature type="compositionally biased region" description="Low complexity" evidence="1">
    <location>
        <begin position="75"/>
        <end position="88"/>
    </location>
</feature>
<evidence type="ECO:0000313" key="4">
    <source>
        <dbReference type="Proteomes" id="UP001632037"/>
    </source>
</evidence>
<reference evidence="3 4" key="1">
    <citation type="submission" date="2024-09" db="EMBL/GenBank/DDBJ databases">
        <title>Genome sequencing and assembly of Phytophthora oleae, isolate VK10A, causative agent of rot of olive drupes.</title>
        <authorList>
            <person name="Conti Taguali S."/>
            <person name="Riolo M."/>
            <person name="La Spada F."/>
            <person name="Cacciola S.O."/>
            <person name="Dionisio G."/>
        </authorList>
    </citation>
    <scope>NUCLEOTIDE SEQUENCE [LARGE SCALE GENOMIC DNA]</scope>
    <source>
        <strain evidence="3 4">VK10A</strain>
    </source>
</reference>
<sequence length="220" mass="24471">MSTNFVLIATKPSKLTAFSNAQRDAVAERDTYNDSHEESSESVTVVDNQEDEGAPQSRLEEVAERSLLQTCQPMPSSAANAEATAPTAVSERNPSPTRLSWFASFAISIVVFLSAIFCIAGILHAAKKVKESREYHLEKARICKLEASIAESVRRLEKDYATWSNNVMDEEEAKALTQLQTITIEVQKWQKDMREDLVQFRQALSVESIEAAFADLGPEQ</sequence>
<accession>A0ABD3FX54</accession>
<dbReference type="AlphaFoldDB" id="A0ABD3FX54"/>
<feature type="region of interest" description="Disordered" evidence="1">
    <location>
        <begin position="26"/>
        <end position="57"/>
    </location>
</feature>
<dbReference type="Proteomes" id="UP001632037">
    <property type="component" value="Unassembled WGS sequence"/>
</dbReference>
<keyword evidence="2" id="KW-1133">Transmembrane helix</keyword>
<feature type="compositionally biased region" description="Basic and acidic residues" evidence="1">
    <location>
        <begin position="26"/>
        <end position="39"/>
    </location>
</feature>